<dbReference type="EMBL" id="JBHUHV010000058">
    <property type="protein sequence ID" value="MFD2068987.1"/>
    <property type="molecule type" value="Genomic_DNA"/>
</dbReference>
<organism evidence="3 4">
    <name type="scientific">Pontibacter silvestris</name>
    <dbReference type="NCBI Taxonomy" id="2305183"/>
    <lineage>
        <taxon>Bacteria</taxon>
        <taxon>Pseudomonadati</taxon>
        <taxon>Bacteroidota</taxon>
        <taxon>Cytophagia</taxon>
        <taxon>Cytophagales</taxon>
        <taxon>Hymenobacteraceae</taxon>
        <taxon>Pontibacter</taxon>
    </lineage>
</organism>
<evidence type="ECO:0000313" key="4">
    <source>
        <dbReference type="Proteomes" id="UP001597369"/>
    </source>
</evidence>
<comment type="caution">
    <text evidence="3">The sequence shown here is derived from an EMBL/GenBank/DDBJ whole genome shotgun (WGS) entry which is preliminary data.</text>
</comment>
<evidence type="ECO:0000256" key="1">
    <source>
        <dbReference type="SAM" id="MobiDB-lite"/>
    </source>
</evidence>
<sequence length="145" mass="16239">MKKITVAIFFALATTATFAQAPKIQQGLQTTAPAEKTLEQRAKEITVGMAKNLRLTPEQTAKVGAVNLSSMQSAEDAQKKYKADPAKIVQQMDIINYTRLSQLKDILTPQQFTQYQSRREEKMGVPREARSNPAARQQSSAYQEY</sequence>
<keyword evidence="2" id="KW-0732">Signal</keyword>
<reference evidence="4" key="1">
    <citation type="journal article" date="2019" name="Int. J. Syst. Evol. Microbiol.">
        <title>The Global Catalogue of Microorganisms (GCM) 10K type strain sequencing project: providing services to taxonomists for standard genome sequencing and annotation.</title>
        <authorList>
            <consortium name="The Broad Institute Genomics Platform"/>
            <consortium name="The Broad Institute Genome Sequencing Center for Infectious Disease"/>
            <person name="Wu L."/>
            <person name="Ma J."/>
        </authorList>
    </citation>
    <scope>NUCLEOTIDE SEQUENCE [LARGE SCALE GENOMIC DNA]</scope>
    <source>
        <strain evidence="4">JCM 16545</strain>
    </source>
</reference>
<keyword evidence="4" id="KW-1185">Reference proteome</keyword>
<evidence type="ECO:0008006" key="5">
    <source>
        <dbReference type="Google" id="ProtNLM"/>
    </source>
</evidence>
<feature type="chain" id="PRO_5045497861" description="DUF4168 domain-containing protein" evidence="2">
    <location>
        <begin position="20"/>
        <end position="145"/>
    </location>
</feature>
<proteinExistence type="predicted"/>
<feature type="compositionally biased region" description="Polar residues" evidence="1">
    <location>
        <begin position="134"/>
        <end position="145"/>
    </location>
</feature>
<gene>
    <name evidence="3" type="ORF">ACFSKU_19010</name>
</gene>
<protein>
    <recommendedName>
        <fullName evidence="5">DUF4168 domain-containing protein</fullName>
    </recommendedName>
</protein>
<evidence type="ECO:0000256" key="2">
    <source>
        <dbReference type="SAM" id="SignalP"/>
    </source>
</evidence>
<feature type="region of interest" description="Disordered" evidence="1">
    <location>
        <begin position="114"/>
        <end position="145"/>
    </location>
</feature>
<feature type="signal peptide" evidence="2">
    <location>
        <begin position="1"/>
        <end position="19"/>
    </location>
</feature>
<dbReference type="RefSeq" id="WP_229957560.1">
    <property type="nucleotide sequence ID" value="NZ_JAJJWI010000001.1"/>
</dbReference>
<feature type="compositionally biased region" description="Basic and acidic residues" evidence="1">
    <location>
        <begin position="117"/>
        <end position="130"/>
    </location>
</feature>
<evidence type="ECO:0000313" key="3">
    <source>
        <dbReference type="EMBL" id="MFD2068987.1"/>
    </source>
</evidence>
<dbReference type="Proteomes" id="UP001597369">
    <property type="component" value="Unassembled WGS sequence"/>
</dbReference>
<name>A0ABW4X1Y0_9BACT</name>
<accession>A0ABW4X1Y0</accession>